<dbReference type="RefSeq" id="WP_062306983.1">
    <property type="nucleotide sequence ID" value="NZ_JASGCB010000013.1"/>
</dbReference>
<keyword evidence="4 5" id="KW-0456">Lyase</keyword>
<evidence type="ECO:0000256" key="2">
    <source>
        <dbReference type="ARBA" id="ARBA00006472"/>
    </source>
</evidence>
<dbReference type="InterPro" id="IPR036428">
    <property type="entry name" value="PCD_sf"/>
</dbReference>
<reference evidence="5 6" key="1">
    <citation type="submission" date="2023-04" db="EMBL/GenBank/DDBJ databases">
        <title>A. sendaiensis sub sp. chiapanensis a novel subspecie with specific adaptation in bacterial cell wall isolated from an active volcano.</title>
        <authorList>
            <person name="Alvarez Gutierrez P.E."/>
            <person name="Ortiz Cortes L.Y."/>
        </authorList>
    </citation>
    <scope>NUCLEOTIDE SEQUENCE [LARGE SCALE GENOMIC DNA]</scope>
    <source>
        <strain evidence="5 6">PA2</strain>
    </source>
</reference>
<dbReference type="PANTHER" id="PTHR12599">
    <property type="entry name" value="PTERIN-4-ALPHA-CARBINOLAMINE DEHYDRATASE"/>
    <property type="match status" value="1"/>
</dbReference>
<dbReference type="EC" id="4.2.1.96" evidence="3"/>
<evidence type="ECO:0000256" key="3">
    <source>
        <dbReference type="ARBA" id="ARBA00013252"/>
    </source>
</evidence>
<comment type="similarity">
    <text evidence="2">Belongs to the pterin-4-alpha-carbinolamine dehydratase family.</text>
</comment>
<dbReference type="SUPFAM" id="SSF55248">
    <property type="entry name" value="PCD-like"/>
    <property type="match status" value="1"/>
</dbReference>
<protein>
    <recommendedName>
        <fullName evidence="3">4a-hydroxytetrahydrobiopterin dehydratase</fullName>
        <ecNumber evidence="3">4.2.1.96</ecNumber>
    </recommendedName>
</protein>
<accession>A0ABT6Y091</accession>
<proteinExistence type="inferred from homology"/>
<evidence type="ECO:0000313" key="5">
    <source>
        <dbReference type="EMBL" id="MDI9260299.1"/>
    </source>
</evidence>
<keyword evidence="6" id="KW-1185">Reference proteome</keyword>
<evidence type="ECO:0000313" key="6">
    <source>
        <dbReference type="Proteomes" id="UP001529245"/>
    </source>
</evidence>
<dbReference type="GO" id="GO:0008124">
    <property type="term" value="F:4-alpha-hydroxytetrahydrobiopterin dehydratase activity"/>
    <property type="evidence" value="ECO:0007669"/>
    <property type="project" value="UniProtKB-EC"/>
</dbReference>
<comment type="catalytic activity">
    <reaction evidence="1">
        <text>(4aS,6R)-4a-hydroxy-L-erythro-5,6,7,8-tetrahydrobiopterin = (6R)-L-erythro-6,7-dihydrobiopterin + H2O</text>
        <dbReference type="Rhea" id="RHEA:11920"/>
        <dbReference type="ChEBI" id="CHEBI:15377"/>
        <dbReference type="ChEBI" id="CHEBI:15642"/>
        <dbReference type="ChEBI" id="CHEBI:43120"/>
        <dbReference type="EC" id="4.2.1.96"/>
    </reaction>
</comment>
<dbReference type="EMBL" id="JASGCB010000013">
    <property type="protein sequence ID" value="MDI9260299.1"/>
    <property type="molecule type" value="Genomic_DNA"/>
</dbReference>
<organism evidence="5 6">
    <name type="scientific">Alicyclobacillus sendaiensis PA2</name>
    <dbReference type="NCBI Taxonomy" id="3029425"/>
    <lineage>
        <taxon>Bacteria</taxon>
        <taxon>Bacillati</taxon>
        <taxon>Bacillota</taxon>
        <taxon>Bacilli</taxon>
        <taxon>Bacillales</taxon>
        <taxon>Alicyclobacillaceae</taxon>
        <taxon>Alicyclobacillus</taxon>
    </lineage>
</organism>
<dbReference type="InterPro" id="IPR001533">
    <property type="entry name" value="Pterin_deHydtase"/>
</dbReference>
<evidence type="ECO:0000256" key="4">
    <source>
        <dbReference type="ARBA" id="ARBA00023239"/>
    </source>
</evidence>
<dbReference type="Gene3D" id="3.30.1360.20">
    <property type="entry name" value="Transcriptional coactivator/pterin dehydratase"/>
    <property type="match status" value="1"/>
</dbReference>
<dbReference type="NCBIfam" id="NF002017">
    <property type="entry name" value="PRK00823.1-2"/>
    <property type="match status" value="1"/>
</dbReference>
<gene>
    <name evidence="5" type="ORF">QID03_08845</name>
</gene>
<sequence length="97" mass="11440">MKLSEDEIERRLAELPGWQREEQFIRKRFGFASFPEAVAFVNRVAEIAERRNHHPFISIDYKYVTLRFTTWHAGGLTSEDFDEAKEIEGLYTSREAT</sequence>
<name>A0ABT6Y091_ALISE</name>
<dbReference type="PANTHER" id="PTHR12599:SF0">
    <property type="entry name" value="PTERIN-4-ALPHA-CARBINOLAMINE DEHYDRATASE"/>
    <property type="match status" value="1"/>
</dbReference>
<comment type="caution">
    <text evidence="5">The sequence shown here is derived from an EMBL/GenBank/DDBJ whole genome shotgun (WGS) entry which is preliminary data.</text>
</comment>
<dbReference type="Proteomes" id="UP001529245">
    <property type="component" value="Unassembled WGS sequence"/>
</dbReference>
<dbReference type="CDD" id="cd00488">
    <property type="entry name" value="PCD_DCoH"/>
    <property type="match status" value="1"/>
</dbReference>
<evidence type="ECO:0000256" key="1">
    <source>
        <dbReference type="ARBA" id="ARBA00001554"/>
    </source>
</evidence>
<dbReference type="Pfam" id="PF01329">
    <property type="entry name" value="Pterin_4a"/>
    <property type="match status" value="1"/>
</dbReference>